<keyword evidence="6" id="KW-1185">Reference proteome</keyword>
<dbReference type="InterPro" id="IPR050109">
    <property type="entry name" value="HTH-type_TetR-like_transc_reg"/>
</dbReference>
<evidence type="ECO:0000259" key="3">
    <source>
        <dbReference type="PROSITE" id="PS50977"/>
    </source>
</evidence>
<protein>
    <submittedName>
        <fullName evidence="4">TetR family transcriptional regulator</fullName>
    </submittedName>
</protein>
<evidence type="ECO:0000256" key="2">
    <source>
        <dbReference type="PROSITE-ProRule" id="PRU00335"/>
    </source>
</evidence>
<dbReference type="PRINTS" id="PR00455">
    <property type="entry name" value="HTHTETR"/>
</dbReference>
<reference evidence="5" key="2">
    <citation type="submission" date="2023-03" db="EMBL/GenBank/DDBJ databases">
        <title>Actinoallomurus iriomotensis NBRC 103684.</title>
        <authorList>
            <person name="Ichikawa N."/>
            <person name="Sato H."/>
            <person name="Tonouchi N."/>
        </authorList>
    </citation>
    <scope>NUCLEOTIDE SEQUENCE</scope>
    <source>
        <strain evidence="5">NBRC 103684</strain>
    </source>
</reference>
<name>A0A9W6VTE2_9ACTN</name>
<feature type="DNA-binding region" description="H-T-H motif" evidence="2">
    <location>
        <begin position="40"/>
        <end position="59"/>
    </location>
</feature>
<sequence length="196" mass="21089">MSTDGDLGRRGRGPTDPARREKIANAAIAVVAERGVEGVTHRAVAAAAGVPLGSTTYHFATLDDLLADALRTAADHNVARLRAWERDLPADADLAAALTELVMRGLTDERPQTVVEYELYVAALHRPPLRHASNNWDDALVELFASRTDAVTGRLLAAAFCGLLMQALLADPPPTRDEIDALFRRALGEPPASRRP</sequence>
<dbReference type="PANTHER" id="PTHR30055:SF231">
    <property type="entry name" value="TRANSCRIPTIONAL REGULATORY PROTEIN (PROBABLY DEOR-FAMILY)-RELATED"/>
    <property type="match status" value="1"/>
</dbReference>
<gene>
    <name evidence="4" type="ORF">Airi01_058080</name>
    <name evidence="5" type="ORF">Airi02_096940</name>
</gene>
<dbReference type="AlphaFoldDB" id="A0A9W6VTE2"/>
<dbReference type="EMBL" id="BSTJ01000007">
    <property type="protein sequence ID" value="GLY77541.1"/>
    <property type="molecule type" value="Genomic_DNA"/>
</dbReference>
<organism evidence="4 7">
    <name type="scientific">Actinoallomurus iriomotensis</name>
    <dbReference type="NCBI Taxonomy" id="478107"/>
    <lineage>
        <taxon>Bacteria</taxon>
        <taxon>Bacillati</taxon>
        <taxon>Actinomycetota</taxon>
        <taxon>Actinomycetes</taxon>
        <taxon>Streptosporangiales</taxon>
        <taxon>Thermomonosporaceae</taxon>
        <taxon>Actinoallomurus</taxon>
    </lineage>
</organism>
<comment type="caution">
    <text evidence="4">The sequence shown here is derived from an EMBL/GenBank/DDBJ whole genome shotgun (WGS) entry which is preliminary data.</text>
</comment>
<feature type="domain" description="HTH tetR-type" evidence="3">
    <location>
        <begin position="17"/>
        <end position="77"/>
    </location>
</feature>
<evidence type="ECO:0000313" key="5">
    <source>
        <dbReference type="EMBL" id="GLY91766.1"/>
    </source>
</evidence>
<dbReference type="Pfam" id="PF00440">
    <property type="entry name" value="TetR_N"/>
    <property type="match status" value="1"/>
</dbReference>
<dbReference type="PANTHER" id="PTHR30055">
    <property type="entry name" value="HTH-TYPE TRANSCRIPTIONAL REGULATOR RUTR"/>
    <property type="match status" value="1"/>
</dbReference>
<keyword evidence="1 2" id="KW-0238">DNA-binding</keyword>
<dbReference type="RefSeq" id="WP_285583577.1">
    <property type="nucleotide sequence ID" value="NZ_BSTJ01000007.1"/>
</dbReference>
<dbReference type="Proteomes" id="UP001165135">
    <property type="component" value="Unassembled WGS sequence"/>
</dbReference>
<dbReference type="Proteomes" id="UP001165074">
    <property type="component" value="Unassembled WGS sequence"/>
</dbReference>
<dbReference type="GO" id="GO:0003700">
    <property type="term" value="F:DNA-binding transcription factor activity"/>
    <property type="evidence" value="ECO:0007669"/>
    <property type="project" value="TreeGrafter"/>
</dbReference>
<accession>A0A9W6VTE2</accession>
<proteinExistence type="predicted"/>
<reference evidence="4" key="1">
    <citation type="submission" date="2023-03" db="EMBL/GenBank/DDBJ databases">
        <title>Actinoallomurus iriomotensis NBRC 103681.</title>
        <authorList>
            <person name="Ichikawa N."/>
            <person name="Sato H."/>
            <person name="Tonouchi N."/>
        </authorList>
    </citation>
    <scope>NUCLEOTIDE SEQUENCE</scope>
    <source>
        <strain evidence="4">NBRC 103681</strain>
    </source>
</reference>
<dbReference type="GO" id="GO:0000976">
    <property type="term" value="F:transcription cis-regulatory region binding"/>
    <property type="evidence" value="ECO:0007669"/>
    <property type="project" value="TreeGrafter"/>
</dbReference>
<dbReference type="InterPro" id="IPR009057">
    <property type="entry name" value="Homeodomain-like_sf"/>
</dbReference>
<evidence type="ECO:0000313" key="6">
    <source>
        <dbReference type="Proteomes" id="UP001165074"/>
    </source>
</evidence>
<dbReference type="Pfam" id="PF17940">
    <property type="entry name" value="TetR_C_31"/>
    <property type="match status" value="1"/>
</dbReference>
<dbReference type="InterPro" id="IPR041583">
    <property type="entry name" value="TetR_C_31"/>
</dbReference>
<evidence type="ECO:0000256" key="1">
    <source>
        <dbReference type="ARBA" id="ARBA00023125"/>
    </source>
</evidence>
<evidence type="ECO:0000313" key="4">
    <source>
        <dbReference type="EMBL" id="GLY77541.1"/>
    </source>
</evidence>
<dbReference type="PROSITE" id="PS50977">
    <property type="entry name" value="HTH_TETR_2"/>
    <property type="match status" value="1"/>
</dbReference>
<dbReference type="EMBL" id="BSTK01000022">
    <property type="protein sequence ID" value="GLY91766.1"/>
    <property type="molecule type" value="Genomic_DNA"/>
</dbReference>
<dbReference type="SUPFAM" id="SSF46689">
    <property type="entry name" value="Homeodomain-like"/>
    <property type="match status" value="1"/>
</dbReference>
<dbReference type="Gene3D" id="1.10.357.10">
    <property type="entry name" value="Tetracycline Repressor, domain 2"/>
    <property type="match status" value="1"/>
</dbReference>
<dbReference type="InterPro" id="IPR001647">
    <property type="entry name" value="HTH_TetR"/>
</dbReference>
<evidence type="ECO:0000313" key="7">
    <source>
        <dbReference type="Proteomes" id="UP001165135"/>
    </source>
</evidence>